<dbReference type="Proteomes" id="UP000273158">
    <property type="component" value="Unassembled WGS sequence"/>
</dbReference>
<accession>A0A498BW39</accession>
<name>A0A498BW39_9MICO</name>
<protein>
    <submittedName>
        <fullName evidence="1">Uncharacterized protein</fullName>
    </submittedName>
</protein>
<dbReference type="AlphaFoldDB" id="A0A498BW39"/>
<gene>
    <name evidence="1" type="ORF">C7474_2204</name>
</gene>
<evidence type="ECO:0000313" key="1">
    <source>
        <dbReference type="EMBL" id="RLK47612.1"/>
    </source>
</evidence>
<keyword evidence="2" id="KW-1185">Reference proteome</keyword>
<reference evidence="1 2" key="1">
    <citation type="journal article" date="2015" name="Stand. Genomic Sci.">
        <title>Genomic Encyclopedia of Bacterial and Archaeal Type Strains, Phase III: the genomes of soil and plant-associated and newly described type strains.</title>
        <authorList>
            <person name="Whitman W.B."/>
            <person name="Woyke T."/>
            <person name="Klenk H.P."/>
            <person name="Zhou Y."/>
            <person name="Lilburn T.G."/>
            <person name="Beck B.J."/>
            <person name="De Vos P."/>
            <person name="Vandamme P."/>
            <person name="Eisen J.A."/>
            <person name="Garrity G."/>
            <person name="Hugenholtz P."/>
            <person name="Kyrpides N.C."/>
        </authorList>
    </citation>
    <scope>NUCLEOTIDE SEQUENCE [LARGE SCALE GENOMIC DNA]</scope>
    <source>
        <strain evidence="1 2">S2T63</strain>
    </source>
</reference>
<proteinExistence type="predicted"/>
<dbReference type="EMBL" id="RCDB01000003">
    <property type="protein sequence ID" value="RLK47612.1"/>
    <property type="molecule type" value="Genomic_DNA"/>
</dbReference>
<organism evidence="1 2">
    <name type="scientific">Microbacterium telephonicum</name>
    <dbReference type="NCBI Taxonomy" id="1714841"/>
    <lineage>
        <taxon>Bacteria</taxon>
        <taxon>Bacillati</taxon>
        <taxon>Actinomycetota</taxon>
        <taxon>Actinomycetes</taxon>
        <taxon>Micrococcales</taxon>
        <taxon>Microbacteriaceae</taxon>
        <taxon>Microbacterium</taxon>
    </lineage>
</organism>
<comment type="caution">
    <text evidence="1">The sequence shown here is derived from an EMBL/GenBank/DDBJ whole genome shotgun (WGS) entry which is preliminary data.</text>
</comment>
<evidence type="ECO:0000313" key="2">
    <source>
        <dbReference type="Proteomes" id="UP000273158"/>
    </source>
</evidence>
<sequence length="299" mass="31356">MPLDADAILRLLDAKTSYTRRAGRYVGHEDGFALVDMGDERFQARWASGGFVPVVNDTVWVETIANGSDRVVFMTGPVGPRPGVGVVSTVADPLVTVTTDFGDFQMPFAGDTPPTSGDTVGISWSSGPWCSKLSTSPDEPAQPPGPIGGGGRVQVAEFRAVDAGTTHSNGDWWQAQVWAADNNDGAWFFGSQVRDTIPAGATFESLQVFINRIQKQGAAPNWALHSSASKSGVPSFTGLGAWHPGGNGWQTPPFAAVMFDALKGGGSALGFGFPNGGYNKFASLAQDGMSGALKISWKG</sequence>